<dbReference type="Gene3D" id="3.20.20.370">
    <property type="entry name" value="Glycoside hydrolase/deacetylase"/>
    <property type="match status" value="3"/>
</dbReference>
<dbReference type="GO" id="GO:0016810">
    <property type="term" value="F:hydrolase activity, acting on carbon-nitrogen (but not peptide) bonds"/>
    <property type="evidence" value="ECO:0007669"/>
    <property type="project" value="InterPro"/>
</dbReference>
<evidence type="ECO:0000313" key="3">
    <source>
        <dbReference type="Proteomes" id="UP001169242"/>
    </source>
</evidence>
<feature type="domain" description="NodB homology" evidence="1">
    <location>
        <begin position="646"/>
        <end position="857"/>
    </location>
</feature>
<dbReference type="Proteomes" id="UP001169242">
    <property type="component" value="Unassembled WGS sequence"/>
</dbReference>
<dbReference type="RefSeq" id="WP_271012290.1">
    <property type="nucleotide sequence ID" value="NZ_JAQIFT010000043.1"/>
</dbReference>
<dbReference type="PANTHER" id="PTHR10587">
    <property type="entry name" value="GLYCOSYL TRANSFERASE-RELATED"/>
    <property type="match status" value="1"/>
</dbReference>
<evidence type="ECO:0000313" key="2">
    <source>
        <dbReference type="EMBL" id="MDA3731993.1"/>
    </source>
</evidence>
<dbReference type="PROSITE" id="PS51677">
    <property type="entry name" value="NODB"/>
    <property type="match status" value="1"/>
</dbReference>
<accession>A0AA42DN02</accession>
<dbReference type="SUPFAM" id="SSF88713">
    <property type="entry name" value="Glycoside hydrolase/deacetylase"/>
    <property type="match status" value="3"/>
</dbReference>
<dbReference type="GO" id="GO:0005975">
    <property type="term" value="P:carbohydrate metabolic process"/>
    <property type="evidence" value="ECO:0007669"/>
    <property type="project" value="InterPro"/>
</dbReference>
<sequence>MKKIVVISVTILVVIGAFWWGLSYITGMEQAHMDQFQQYIVNNPEQAVQMAFEKLKQRKEATVIADVSVGEKVMAFNLVGLSTQKINEKVLQLLSDYQSKSTFFVSGIDAAEETEFLNRVNEQGHSIGSTGLDGSGKLEMKTEEELINSFVRANGIIQKNIIQKKHELLYCSATDYTQKILQTAYASGYEKVVKSNYILNYRSFTSYEQTLNYIKKLPKGAIITVKMNGELSEEEYVKPMQDKKPAEDKKTGIELIERKELSEEERLINVIEWILKALQEEEYQVVLCEQLSRLHTDSMVNKVQELVREDIYFNQTEYVVQEDSSDKIYEEDENTIAQSNQEIIQQAKALRISNKGKLASTNGKIYTTQAAVNYSFYGVKEQVVLANILETLKIENIKATFFVSEKDLLENSEEIRTIVQAGHELQMMLIDVQKSDYLSVATSILKMQNIIKTQYRQVATYIRYPYDVRYTDEMLEAVSATGTEIIGQDIAIARSSIPKTSTSEEIIKVISNQGNKALKRGEIVYFRMDYYEDHQVLLEVMKYIKNEKVDNTGYLDRGKLMGSYKFATIKELAQGNEIYSYPVEEKNLLQNVKETIRIDNKIQYGLEELKKRYIGNQFVNSELSLPGFSSTEIEQLDTTGRFTDEPVIFLSFDDWGSDAAINQLLYVLKKHNVKATFFIRTNYIQHNPNLVRAIALEGHDIASHSDEHRVLANKGEEVGMFTEISDEEVSMLREDVVLSYEKLRAIIGDVQIDGRSVLTSYFRPPTLAVSKKGAEAIFEVGYQYIISGDFSTHDYEATSATQLIDDFIEGIETNGGNSVILQNGSNVVMHMSDEAKYTAEALDVVIPYYLRQGYSFARLSDYLK</sequence>
<proteinExistence type="predicted"/>
<dbReference type="AlphaFoldDB" id="A0AA42DN02"/>
<reference evidence="2" key="1">
    <citation type="journal article" date="2023" name="Int. J. Syst. Evol. Microbiol.">
        <title>&lt;i&gt;Holtiella tumoricola&lt;/i&gt; gen. nov. sp. nov., isolated from a human clinical sample.</title>
        <authorList>
            <person name="Allen-Vercoe E."/>
            <person name="Daigneault M.C."/>
            <person name="Vancuren S.J."/>
            <person name="Cochrane K."/>
            <person name="O'Neal L.L."/>
            <person name="Sankaranarayanan K."/>
            <person name="Lawson P.A."/>
        </authorList>
    </citation>
    <scope>NUCLEOTIDE SEQUENCE</scope>
    <source>
        <strain evidence="2">CC70A</strain>
    </source>
</reference>
<dbReference type="InterPro" id="IPR002509">
    <property type="entry name" value="NODB_dom"/>
</dbReference>
<protein>
    <submittedName>
        <fullName evidence="2">Polysaccharide deacetylase family protein</fullName>
    </submittedName>
</protein>
<dbReference type="CDD" id="cd10917">
    <property type="entry name" value="CE4_NodB_like_6s_7s"/>
    <property type="match status" value="2"/>
</dbReference>
<dbReference type="InterPro" id="IPR050248">
    <property type="entry name" value="Polysacc_deacetylase_ArnD"/>
</dbReference>
<dbReference type="Pfam" id="PF01522">
    <property type="entry name" value="Polysacc_deac_1"/>
    <property type="match status" value="3"/>
</dbReference>
<comment type="caution">
    <text evidence="2">The sequence shown here is derived from an EMBL/GenBank/DDBJ whole genome shotgun (WGS) entry which is preliminary data.</text>
</comment>
<dbReference type="EMBL" id="JAQIFT010000043">
    <property type="protein sequence ID" value="MDA3731993.1"/>
    <property type="molecule type" value="Genomic_DNA"/>
</dbReference>
<evidence type="ECO:0000259" key="1">
    <source>
        <dbReference type="PROSITE" id="PS51677"/>
    </source>
</evidence>
<organism evidence="2 3">
    <name type="scientific">Holtiella tumoricola</name>
    <dbReference type="NCBI Taxonomy" id="3018743"/>
    <lineage>
        <taxon>Bacteria</taxon>
        <taxon>Bacillati</taxon>
        <taxon>Bacillota</taxon>
        <taxon>Clostridia</taxon>
        <taxon>Lachnospirales</taxon>
        <taxon>Cellulosilyticaceae</taxon>
        <taxon>Holtiella</taxon>
    </lineage>
</organism>
<gene>
    <name evidence="2" type="ORF">PBV87_10925</name>
</gene>
<keyword evidence="3" id="KW-1185">Reference proteome</keyword>
<dbReference type="InterPro" id="IPR011330">
    <property type="entry name" value="Glyco_hydro/deAcase_b/a-brl"/>
</dbReference>
<name>A0AA42DN02_9FIRM</name>